<protein>
    <recommendedName>
        <fullName evidence="3">Tetratricopeptide repeat-containing protein</fullName>
    </recommendedName>
</protein>
<dbReference type="AlphaFoldDB" id="A0A1H3Y3B4"/>
<keyword evidence="2" id="KW-1185">Reference proteome</keyword>
<organism evidence="1 2">
    <name type="scientific">Arachidicoccus rhizosphaerae</name>
    <dbReference type="NCBI Taxonomy" id="551991"/>
    <lineage>
        <taxon>Bacteria</taxon>
        <taxon>Pseudomonadati</taxon>
        <taxon>Bacteroidota</taxon>
        <taxon>Chitinophagia</taxon>
        <taxon>Chitinophagales</taxon>
        <taxon>Chitinophagaceae</taxon>
        <taxon>Arachidicoccus</taxon>
    </lineage>
</organism>
<dbReference type="EMBL" id="FNQY01000007">
    <property type="protein sequence ID" value="SEA06217.1"/>
    <property type="molecule type" value="Genomic_DNA"/>
</dbReference>
<dbReference type="OrthoDB" id="607439at2"/>
<name>A0A1H3Y3B4_9BACT</name>
<dbReference type="SUPFAM" id="SSF48452">
    <property type="entry name" value="TPR-like"/>
    <property type="match status" value="1"/>
</dbReference>
<reference evidence="1 2" key="1">
    <citation type="submission" date="2016-10" db="EMBL/GenBank/DDBJ databases">
        <authorList>
            <person name="de Groot N.N."/>
        </authorList>
    </citation>
    <scope>NUCLEOTIDE SEQUENCE [LARGE SCALE GENOMIC DNA]</scope>
    <source>
        <strain evidence="1 2">Vu-144</strain>
    </source>
</reference>
<accession>A0A1H3Y3B4</accession>
<dbReference type="RefSeq" id="WP_139188107.1">
    <property type="nucleotide sequence ID" value="NZ_FNQY01000007.1"/>
</dbReference>
<evidence type="ECO:0000313" key="2">
    <source>
        <dbReference type="Proteomes" id="UP000199041"/>
    </source>
</evidence>
<gene>
    <name evidence="1" type="ORF">SAMN05192529_10785</name>
</gene>
<evidence type="ECO:0000313" key="1">
    <source>
        <dbReference type="EMBL" id="SEA06217.1"/>
    </source>
</evidence>
<evidence type="ECO:0008006" key="3">
    <source>
        <dbReference type="Google" id="ProtNLM"/>
    </source>
</evidence>
<proteinExistence type="predicted"/>
<dbReference type="InterPro" id="IPR011990">
    <property type="entry name" value="TPR-like_helical_dom_sf"/>
</dbReference>
<dbReference type="Gene3D" id="1.25.40.10">
    <property type="entry name" value="Tetratricopeptide repeat domain"/>
    <property type="match status" value="1"/>
</dbReference>
<dbReference type="STRING" id="551991.SAMN05192529_10785"/>
<dbReference type="Proteomes" id="UP000199041">
    <property type="component" value="Unassembled WGS sequence"/>
</dbReference>
<sequence>MGWLCISCLCLHGQPLARVNQSARYEIDAQRMDAQLTDDDALAKGKSFQKLDSTYYVGYLYEGYFKYNHSADYLGYKNAIPTLEKARVLIEAQFNPEFKKLFSSLEYLTHYYDRFQDYYTICNALKECYDNIEMPDSVMSLLNHLASYNFKKDFFGIYYHRAWTYHRNRIFTSQAHPFLKNTVKANEQMAFKYCYDGLAFIHQNQKVNDEWFGPDQSLADELQIYHYLALLHCYNKNYDSCFHYYQILAKYGMISWNNYAGFQAEIGNFNNAQQFFQKDLSISYSGENVLKEPYYYLPELYVYAGRSKDAISMCDQIIQQNGSRPGFGWYNLALCRSFIYDAQLDSAAYVLNKAAEFKELHIGTTLTQEQYDFTINLLRVNLLDHQIEQIKFLNKGWWYSPIRLYQLGQLKAKKLMAAYNVCINLAYNPDRFRMVYDLFCSEATTTFDEGWYLMKDFSPKYFAEKYHDYQSTDKRKNIQRYFKLLEAKFDIQGGQYSKARTILENLIQTTKLDTQNEKLFLGRLYEALAFVYDKAENKGNRNFYNNMLYETYPQLVPFSGLQLMLNLKISGSSDHIVRKVLGDLEDLNINWVYNQQAPTVELNFEKRGEKYQVTIKVTSINGQTIFDNAGLIFQRPEGVAQELGLRIFNKGGNLVYQAAPHED</sequence>